<dbReference type="Proteomes" id="UP000775547">
    <property type="component" value="Unassembled WGS sequence"/>
</dbReference>
<proteinExistence type="predicted"/>
<keyword evidence="3" id="KW-1185">Reference proteome</keyword>
<gene>
    <name evidence="2" type="ORF">DXG03_004582</name>
</gene>
<feature type="region of interest" description="Disordered" evidence="1">
    <location>
        <begin position="362"/>
        <end position="396"/>
    </location>
</feature>
<dbReference type="OrthoDB" id="3242181at2759"/>
<protein>
    <submittedName>
        <fullName evidence="2">Uncharacterized protein</fullName>
    </submittedName>
</protein>
<name>A0A9P7G9Y9_9AGAR</name>
<evidence type="ECO:0000313" key="2">
    <source>
        <dbReference type="EMBL" id="KAG5645981.1"/>
    </source>
</evidence>
<feature type="region of interest" description="Disordered" evidence="1">
    <location>
        <begin position="1"/>
        <end position="27"/>
    </location>
</feature>
<evidence type="ECO:0000256" key="1">
    <source>
        <dbReference type="SAM" id="MobiDB-lite"/>
    </source>
</evidence>
<reference evidence="2" key="2">
    <citation type="submission" date="2021-10" db="EMBL/GenBank/DDBJ databases">
        <title>Phylogenomics reveals ancestral predisposition of the termite-cultivated fungus Termitomyces towards a domesticated lifestyle.</title>
        <authorList>
            <person name="Auxier B."/>
            <person name="Grum-Grzhimaylo A."/>
            <person name="Cardenas M.E."/>
            <person name="Lodge J.D."/>
            <person name="Laessoe T."/>
            <person name="Pedersen O."/>
            <person name="Smith M.E."/>
            <person name="Kuyper T.W."/>
            <person name="Franco-Molano E.A."/>
            <person name="Baroni T.J."/>
            <person name="Aanen D.K."/>
        </authorList>
    </citation>
    <scope>NUCLEOTIDE SEQUENCE</scope>
    <source>
        <strain evidence="2">AP01</strain>
        <tissue evidence="2">Mycelium</tissue>
    </source>
</reference>
<dbReference type="EMBL" id="JABCKV010000028">
    <property type="protein sequence ID" value="KAG5645981.1"/>
    <property type="molecule type" value="Genomic_DNA"/>
</dbReference>
<organism evidence="2 3">
    <name type="scientific">Asterophora parasitica</name>
    <dbReference type="NCBI Taxonomy" id="117018"/>
    <lineage>
        <taxon>Eukaryota</taxon>
        <taxon>Fungi</taxon>
        <taxon>Dikarya</taxon>
        <taxon>Basidiomycota</taxon>
        <taxon>Agaricomycotina</taxon>
        <taxon>Agaricomycetes</taxon>
        <taxon>Agaricomycetidae</taxon>
        <taxon>Agaricales</taxon>
        <taxon>Tricholomatineae</taxon>
        <taxon>Lyophyllaceae</taxon>
        <taxon>Asterophora</taxon>
    </lineage>
</organism>
<accession>A0A9P7G9Y9</accession>
<dbReference type="AlphaFoldDB" id="A0A9P7G9Y9"/>
<evidence type="ECO:0000313" key="3">
    <source>
        <dbReference type="Proteomes" id="UP000775547"/>
    </source>
</evidence>
<comment type="caution">
    <text evidence="2">The sequence shown here is derived from an EMBL/GenBank/DDBJ whole genome shotgun (WGS) entry which is preliminary data.</text>
</comment>
<reference evidence="2" key="1">
    <citation type="submission" date="2020-07" db="EMBL/GenBank/DDBJ databases">
        <authorList>
            <person name="Nieuwenhuis M."/>
            <person name="Van De Peppel L.J.J."/>
        </authorList>
    </citation>
    <scope>NUCLEOTIDE SEQUENCE</scope>
    <source>
        <strain evidence="2">AP01</strain>
        <tissue evidence="2">Mycelium</tissue>
    </source>
</reference>
<sequence>MSTTSLPSYIAPSLNRAPSYSAEPQEAEQRLALVDRLRPRPTGNFVKQSKNGDARLRLTAQEADATLPTYGSQGSVEGVVELSKLDNIVNVEVKVSGSTFGGAPPLPPTFDVKLKGLPGFTANIDVISTPFVYHPRTRPPAPLPSPLVHSRHGFTEAPGWTCYQSEISARGSGDTITTKFYVPASRVFWISQPIPFHVTFESSAQALTTFLPYTPTVGYIKAKQATRVQLMRQSTVDVRYVFYLWRLRQRSGGDSFLQEYVRIRDKDGHGDGPTWTSFNGEITISDSVKVPGFKSSGLSVKDCILFSTTPPDLSRAPFHDLRQVIPVRLTTDAWADDGTGVGANHRRTGSDHSVASLLDYAEETDTSTSPGDGAEVHSAQAAPNVDEVGQPHTSPKVPFKEQVLGAAKVNHLTSVSSIADD</sequence>